<accession>A0ABN0FJB2</accession>
<dbReference type="Proteomes" id="UP000004980">
    <property type="component" value="Unassembled WGS sequence"/>
</dbReference>
<evidence type="ECO:0000313" key="2">
    <source>
        <dbReference type="Proteomes" id="UP000004980"/>
    </source>
</evidence>
<keyword evidence="2" id="KW-1185">Reference proteome</keyword>
<proteinExistence type="predicted"/>
<comment type="caution">
    <text evidence="1">The sequence shown here is derived from an EMBL/GenBank/DDBJ whole genome shotgun (WGS) entry which is preliminary data.</text>
</comment>
<organism evidence="1 2">
    <name type="scientific">Paraburkholderia hospita</name>
    <dbReference type="NCBI Taxonomy" id="169430"/>
    <lineage>
        <taxon>Bacteria</taxon>
        <taxon>Pseudomonadati</taxon>
        <taxon>Pseudomonadota</taxon>
        <taxon>Betaproteobacteria</taxon>
        <taxon>Burkholderiales</taxon>
        <taxon>Burkholderiaceae</taxon>
        <taxon>Paraburkholderia</taxon>
    </lineage>
</organism>
<gene>
    <name evidence="1" type="ORF">WQE_22933</name>
</gene>
<feature type="non-terminal residue" evidence="1">
    <location>
        <position position="55"/>
    </location>
</feature>
<name>A0ABN0FJB2_9BURK</name>
<protein>
    <submittedName>
        <fullName evidence="1">Uncharacterized protein</fullName>
    </submittedName>
</protein>
<dbReference type="EMBL" id="AKAU01000113">
    <property type="protein sequence ID" value="EIM98673.1"/>
    <property type="molecule type" value="Genomic_DNA"/>
</dbReference>
<sequence length="55" mass="6114">MGRPRIEWSDAQLRAIMAALAALDRDFPLDNARFLDGLVASVRAITSRVYGAMTY</sequence>
<evidence type="ECO:0000313" key="1">
    <source>
        <dbReference type="EMBL" id="EIM98673.1"/>
    </source>
</evidence>
<reference evidence="1 2" key="1">
    <citation type="journal article" date="2012" name="J. Bacteriol.">
        <title>Draft Genome Sequence of the Soil Bacterium Burkholderia terrae Strain BS001, Which Interacts with Fungal Surface Structures.</title>
        <authorList>
            <person name="Nazir R."/>
            <person name="Hansen M.A."/>
            <person name="Sorensen S."/>
            <person name="van Elsas J.D."/>
        </authorList>
    </citation>
    <scope>NUCLEOTIDE SEQUENCE [LARGE SCALE GENOMIC DNA]</scope>
    <source>
        <strain evidence="1 2">BS001</strain>
    </source>
</reference>